<sequence>MDAELVQEMVRSGATSVAGLMATAAWNQASSRIARLFGRGERDEEASAELEVIRAEVLEADGDEEVLADQAAALRNRLRALFRTNPQAAEELFDILREFLPGQFEKAPGGTYIINTISGSSTVNSDLVIQAGIIHDMRH</sequence>
<organism evidence="1 2">
    <name type="scientific">Kitasatospora xanthocidica</name>
    <dbReference type="NCBI Taxonomy" id="83382"/>
    <lineage>
        <taxon>Bacteria</taxon>
        <taxon>Bacillati</taxon>
        <taxon>Actinomycetota</taxon>
        <taxon>Actinomycetes</taxon>
        <taxon>Kitasatosporales</taxon>
        <taxon>Streptomycetaceae</taxon>
        <taxon>Kitasatospora</taxon>
    </lineage>
</organism>
<keyword evidence="2" id="KW-1185">Reference proteome</keyword>
<gene>
    <name evidence="1" type="ORF">DR950_13795</name>
</gene>
<evidence type="ECO:0000313" key="2">
    <source>
        <dbReference type="Proteomes" id="UP000263377"/>
    </source>
</evidence>
<comment type="caution">
    <text evidence="1">The sequence shown here is derived from an EMBL/GenBank/DDBJ whole genome shotgun (WGS) entry which is preliminary data.</text>
</comment>
<evidence type="ECO:0000313" key="1">
    <source>
        <dbReference type="EMBL" id="RGD58710.1"/>
    </source>
</evidence>
<protein>
    <submittedName>
        <fullName evidence="1">Uncharacterized protein</fullName>
    </submittedName>
</protein>
<proteinExistence type="predicted"/>
<reference evidence="1 2" key="1">
    <citation type="submission" date="2018-08" db="EMBL/GenBank/DDBJ databases">
        <title>Diversity &amp; Physiological Properties of Lignin-Decomposing Actinobacteria from Soil.</title>
        <authorList>
            <person name="Roh S.G."/>
            <person name="Kim S.B."/>
        </authorList>
    </citation>
    <scope>NUCLEOTIDE SEQUENCE [LARGE SCALE GENOMIC DNA]</scope>
    <source>
        <strain evidence="1 2">MMS17-GH009</strain>
    </source>
</reference>
<dbReference type="EMBL" id="QVIG01000001">
    <property type="protein sequence ID" value="RGD58710.1"/>
    <property type="molecule type" value="Genomic_DNA"/>
</dbReference>
<dbReference type="RefSeq" id="WP_049649875.1">
    <property type="nucleotide sequence ID" value="NZ_QVIG01000001.1"/>
</dbReference>
<accession>A0A372ZTI8</accession>
<dbReference type="AlphaFoldDB" id="A0A372ZTI8"/>
<name>A0A372ZTI8_9ACTN</name>
<dbReference type="Proteomes" id="UP000263377">
    <property type="component" value="Unassembled WGS sequence"/>
</dbReference>